<dbReference type="InterPro" id="IPR011991">
    <property type="entry name" value="ArsR-like_HTH"/>
</dbReference>
<evidence type="ECO:0000313" key="6">
    <source>
        <dbReference type="EMBL" id="AXN36423.1"/>
    </source>
</evidence>
<dbReference type="Gene3D" id="1.10.10.10">
    <property type="entry name" value="Winged helix-like DNA-binding domain superfamily/Winged helix DNA-binding domain"/>
    <property type="match status" value="1"/>
</dbReference>
<evidence type="ECO:0000313" key="5">
    <source>
        <dbReference type="EMBL" id="ASN60622.1"/>
    </source>
</evidence>
<dbReference type="GO" id="GO:0003677">
    <property type="term" value="F:DNA binding"/>
    <property type="evidence" value="ECO:0007669"/>
    <property type="project" value="UniProtKB-KW"/>
</dbReference>
<dbReference type="Pfam" id="PF01022">
    <property type="entry name" value="HTH_5"/>
    <property type="match status" value="1"/>
</dbReference>
<protein>
    <submittedName>
        <fullName evidence="5 7">Transcriptional regulator</fullName>
    </submittedName>
    <submittedName>
        <fullName evidence="8">Metalloregulator ArsR/SmtB family transcription factor</fullName>
    </submittedName>
</protein>
<name>A0A0B2XBV1_LATCU</name>
<organism evidence="8 12">
    <name type="scientific">Latilactobacillus curvatus</name>
    <name type="common">Lactobacillus curvatus</name>
    <dbReference type="NCBI Taxonomy" id="28038"/>
    <lineage>
        <taxon>Bacteria</taxon>
        <taxon>Bacillati</taxon>
        <taxon>Bacillota</taxon>
        <taxon>Bacilli</taxon>
        <taxon>Lactobacillales</taxon>
        <taxon>Lactobacillaceae</taxon>
        <taxon>Latilactobacillus</taxon>
    </lineage>
</organism>
<evidence type="ECO:0000256" key="2">
    <source>
        <dbReference type="ARBA" id="ARBA00023125"/>
    </source>
</evidence>
<evidence type="ECO:0000313" key="7">
    <source>
        <dbReference type="EMBL" id="BCX30273.1"/>
    </source>
</evidence>
<dbReference type="SMART" id="SM00418">
    <property type="entry name" value="HTH_ARSR"/>
    <property type="match status" value="1"/>
</dbReference>
<dbReference type="EMBL" id="CP117684">
    <property type="protein sequence ID" value="WDC93098.1"/>
    <property type="molecule type" value="Genomic_DNA"/>
</dbReference>
<dbReference type="RefSeq" id="WP_004270504.1">
    <property type="nucleotide sequence ID" value="NZ_AP024685.1"/>
</dbReference>
<dbReference type="InterPro" id="IPR001845">
    <property type="entry name" value="HTH_ArsR_DNA-bd_dom"/>
</dbReference>
<dbReference type="AlphaFoldDB" id="A0A0B2XBV1"/>
<evidence type="ECO:0000259" key="4">
    <source>
        <dbReference type="PROSITE" id="PS50987"/>
    </source>
</evidence>
<reference evidence="8" key="4">
    <citation type="submission" date="2023-02" db="EMBL/GenBank/DDBJ databases">
        <title>Complete genome sequence of Lactobacillus curvatus CACC879 isolated from Pig feces.</title>
        <authorList>
            <person name="Park S."/>
            <person name="Park M.A."/>
            <person name="Kim D.-H."/>
            <person name="Kim Y."/>
        </authorList>
    </citation>
    <scope>NUCLEOTIDE SEQUENCE</scope>
    <source>
        <strain evidence="8">Curvatus</strain>
        <plasmid evidence="8">p1_CACC879</plasmid>
    </source>
</reference>
<sequence length="110" mass="12610">MTSDYEQLIRSVQNTLPKEETLDHISILFKILGDKTRAKILYALFQSELRVSDIVSVLEMSQSSISHQLRALKQAKLVKSRKEGKEVFYSLADNHVINIFSQVIAHVNEH</sequence>
<reference evidence="5 9" key="1">
    <citation type="submission" date="2017-07" db="EMBL/GenBank/DDBJ databases">
        <title>Lactobacillus curvatus MRS6 whole genome.</title>
        <authorList>
            <person name="Jans C."/>
            <person name="Lagler S."/>
            <person name="Lacroix C."/>
            <person name="Meile L."/>
            <person name="Stevens M.J.A."/>
        </authorList>
    </citation>
    <scope>NUCLEOTIDE SEQUENCE [LARGE SCALE GENOMIC DNA]</scope>
    <source>
        <strain evidence="5 9">MRS6</strain>
    </source>
</reference>
<evidence type="ECO:0000313" key="12">
    <source>
        <dbReference type="Proteomes" id="UP001215533"/>
    </source>
</evidence>
<reference evidence="7 11" key="3">
    <citation type="submission" date="2021-05" db="EMBL/GenBank/DDBJ databases">
        <title>Complete Genome Sequence of Latilactobacillus sp. Strain WDN19, a High D-Aspartate-producing Lactic Acid Bacterium Isolated from a Japanese Pickle.</title>
        <authorList>
            <person name="Kajitani K."/>
            <person name="Takahashi S."/>
        </authorList>
    </citation>
    <scope>NUCLEOTIDE SEQUENCE [LARGE SCALE GENOMIC DNA]</scope>
    <source>
        <strain evidence="7 11">WDN19</strain>
    </source>
</reference>
<proteinExistence type="predicted"/>
<dbReference type="PANTHER" id="PTHR43132">
    <property type="entry name" value="ARSENICAL RESISTANCE OPERON REPRESSOR ARSR-RELATED"/>
    <property type="match status" value="1"/>
</dbReference>
<keyword evidence="2" id="KW-0238">DNA-binding</keyword>
<evidence type="ECO:0000256" key="3">
    <source>
        <dbReference type="ARBA" id="ARBA00023163"/>
    </source>
</evidence>
<keyword evidence="3" id="KW-0804">Transcription</keyword>
<gene>
    <name evidence="5" type="ORF">CG419_08330</name>
    <name evidence="6" type="ORF">DT351_08790</name>
    <name evidence="7" type="ORF">LTWDN19_08400</name>
    <name evidence="8" type="ORF">PSR33_08200</name>
</gene>
<dbReference type="SUPFAM" id="SSF46785">
    <property type="entry name" value="Winged helix' DNA-binding domain"/>
    <property type="match status" value="1"/>
</dbReference>
<geneLocation type="plasmid" evidence="8 12">
    <name>p1_CACC879</name>
</geneLocation>
<evidence type="ECO:0000256" key="1">
    <source>
        <dbReference type="ARBA" id="ARBA00023015"/>
    </source>
</evidence>
<dbReference type="Proteomes" id="UP000257607">
    <property type="component" value="Chromosome"/>
</dbReference>
<dbReference type="CDD" id="cd00090">
    <property type="entry name" value="HTH_ARSR"/>
    <property type="match status" value="1"/>
</dbReference>
<dbReference type="STRING" id="28038.BCY75_02635"/>
<dbReference type="OrthoDB" id="9794330at2"/>
<dbReference type="Proteomes" id="UP001215533">
    <property type="component" value="Plasmid p1_CACC879"/>
</dbReference>
<dbReference type="EMBL" id="CP022474">
    <property type="protein sequence ID" value="ASN60622.1"/>
    <property type="molecule type" value="Genomic_DNA"/>
</dbReference>
<dbReference type="EMBL" id="CP031003">
    <property type="protein sequence ID" value="AXN36423.1"/>
    <property type="molecule type" value="Genomic_DNA"/>
</dbReference>
<dbReference type="InterPro" id="IPR051011">
    <property type="entry name" value="Metal_resp_trans_reg"/>
</dbReference>
<dbReference type="PROSITE" id="PS50987">
    <property type="entry name" value="HTH_ARSR_2"/>
    <property type="match status" value="1"/>
</dbReference>
<dbReference type="Proteomes" id="UP000199749">
    <property type="component" value="Chromosome"/>
</dbReference>
<evidence type="ECO:0000313" key="11">
    <source>
        <dbReference type="Proteomes" id="UP000825100"/>
    </source>
</evidence>
<reference evidence="6 10" key="2">
    <citation type="submission" date="2018-07" db="EMBL/GenBank/DDBJ databases">
        <title>Lactobacillus curvatus genome sequence.</title>
        <authorList>
            <person name="Prechtl R."/>
        </authorList>
    </citation>
    <scope>NUCLEOTIDE SEQUENCE [LARGE SCALE GENOMIC DNA]</scope>
    <source>
        <strain evidence="6 10">TMW 1.1928</strain>
    </source>
</reference>
<evidence type="ECO:0000313" key="8">
    <source>
        <dbReference type="EMBL" id="WDC93098.1"/>
    </source>
</evidence>
<evidence type="ECO:0000313" key="9">
    <source>
        <dbReference type="Proteomes" id="UP000199749"/>
    </source>
</evidence>
<dbReference type="NCBIfam" id="NF033788">
    <property type="entry name" value="HTH_metalloreg"/>
    <property type="match status" value="1"/>
</dbReference>
<keyword evidence="8" id="KW-0614">Plasmid</keyword>
<dbReference type="InterPro" id="IPR036390">
    <property type="entry name" value="WH_DNA-bd_sf"/>
</dbReference>
<dbReference type="KEGG" id="lcv:FBA2_02185"/>
<accession>A0A0B2XBV1</accession>
<keyword evidence="1" id="KW-0805">Transcription regulation</keyword>
<dbReference type="Proteomes" id="UP000825100">
    <property type="component" value="Chromosome"/>
</dbReference>
<dbReference type="GO" id="GO:0003700">
    <property type="term" value="F:DNA-binding transcription factor activity"/>
    <property type="evidence" value="ECO:0007669"/>
    <property type="project" value="InterPro"/>
</dbReference>
<keyword evidence="11" id="KW-1185">Reference proteome</keyword>
<dbReference type="PANTHER" id="PTHR43132:SF6">
    <property type="entry name" value="HTH-TYPE TRANSCRIPTIONAL REPRESSOR CZRA"/>
    <property type="match status" value="1"/>
</dbReference>
<evidence type="ECO:0000313" key="10">
    <source>
        <dbReference type="Proteomes" id="UP000257607"/>
    </source>
</evidence>
<feature type="domain" description="HTH arsR-type" evidence="4">
    <location>
        <begin position="17"/>
        <end position="110"/>
    </location>
</feature>
<dbReference type="EMBL" id="AP024685">
    <property type="protein sequence ID" value="BCX30273.1"/>
    <property type="molecule type" value="Genomic_DNA"/>
</dbReference>
<dbReference type="PRINTS" id="PR00778">
    <property type="entry name" value="HTHARSR"/>
</dbReference>
<dbReference type="GeneID" id="49611714"/>
<dbReference type="InterPro" id="IPR036388">
    <property type="entry name" value="WH-like_DNA-bd_sf"/>
</dbReference>